<dbReference type="Gene3D" id="2.60.120.560">
    <property type="entry name" value="Exo-inulinase, domain 1"/>
    <property type="match status" value="1"/>
</dbReference>
<name>A0A9D2MX22_9FIRM</name>
<gene>
    <name evidence="2" type="ORF">H9710_06665</name>
</gene>
<evidence type="ECO:0000313" key="3">
    <source>
        <dbReference type="Proteomes" id="UP000826793"/>
    </source>
</evidence>
<dbReference type="InterPro" id="IPR005502">
    <property type="entry name" value="Ribosyl_crysJ1"/>
</dbReference>
<dbReference type="AlphaFoldDB" id="A0A9D2MX22"/>
<feature type="binding site" evidence="1">
    <location>
        <position position="56"/>
    </location>
    <ligand>
        <name>Mg(2+)</name>
        <dbReference type="ChEBI" id="CHEBI:18420"/>
        <label>1</label>
    </ligand>
</feature>
<reference evidence="2" key="1">
    <citation type="journal article" date="2021" name="PeerJ">
        <title>Extensive microbial diversity within the chicken gut microbiome revealed by metagenomics and culture.</title>
        <authorList>
            <person name="Gilroy R."/>
            <person name="Ravi A."/>
            <person name="Getino M."/>
            <person name="Pursley I."/>
            <person name="Horton D.L."/>
            <person name="Alikhan N.F."/>
            <person name="Baker D."/>
            <person name="Gharbi K."/>
            <person name="Hall N."/>
            <person name="Watson M."/>
            <person name="Adriaenssens E.M."/>
            <person name="Foster-Nyarko E."/>
            <person name="Jarju S."/>
            <person name="Secka A."/>
            <person name="Antonio M."/>
            <person name="Oren A."/>
            <person name="Chaudhuri R.R."/>
            <person name="La Ragione R."/>
            <person name="Hildebrand F."/>
            <person name="Pallen M.J."/>
        </authorList>
    </citation>
    <scope>NUCLEOTIDE SEQUENCE</scope>
    <source>
        <strain evidence="2">CHK185-1770</strain>
    </source>
</reference>
<comment type="cofactor">
    <cofactor evidence="1">
        <name>Mg(2+)</name>
        <dbReference type="ChEBI" id="CHEBI:18420"/>
    </cofactor>
    <text evidence="1">Binds 2 magnesium ions per subunit.</text>
</comment>
<feature type="binding site" evidence="1">
    <location>
        <position position="282"/>
    </location>
    <ligand>
        <name>Mg(2+)</name>
        <dbReference type="ChEBI" id="CHEBI:18420"/>
        <label>1</label>
    </ligand>
</feature>
<feature type="binding site" evidence="1">
    <location>
        <position position="55"/>
    </location>
    <ligand>
        <name>Mg(2+)</name>
        <dbReference type="ChEBI" id="CHEBI:18420"/>
        <label>1</label>
    </ligand>
</feature>
<reference evidence="2" key="2">
    <citation type="submission" date="2021-04" db="EMBL/GenBank/DDBJ databases">
        <authorList>
            <person name="Gilroy R."/>
        </authorList>
    </citation>
    <scope>NUCLEOTIDE SEQUENCE</scope>
    <source>
        <strain evidence="2">CHK185-1770</strain>
    </source>
</reference>
<keyword evidence="1" id="KW-0460">Magnesium</keyword>
<evidence type="ECO:0000313" key="2">
    <source>
        <dbReference type="EMBL" id="HJB98245.1"/>
    </source>
</evidence>
<dbReference type="Proteomes" id="UP000826793">
    <property type="component" value="Unassembled WGS sequence"/>
</dbReference>
<feature type="binding site" evidence="1">
    <location>
        <position position="280"/>
    </location>
    <ligand>
        <name>Mg(2+)</name>
        <dbReference type="ChEBI" id="CHEBI:18420"/>
        <label>1</label>
    </ligand>
</feature>
<dbReference type="GO" id="GO:0046872">
    <property type="term" value="F:metal ion binding"/>
    <property type="evidence" value="ECO:0007669"/>
    <property type="project" value="UniProtKB-KW"/>
</dbReference>
<accession>A0A9D2MX22</accession>
<dbReference type="Gene3D" id="1.10.4080.10">
    <property type="entry name" value="ADP-ribosylation/Crystallin J1"/>
    <property type="match status" value="1"/>
</dbReference>
<comment type="caution">
    <text evidence="2">The sequence shown here is derived from an EMBL/GenBank/DDBJ whole genome shotgun (WGS) entry which is preliminary data.</text>
</comment>
<dbReference type="SUPFAM" id="SSF101478">
    <property type="entry name" value="ADP-ribosylglycohydrolase"/>
    <property type="match status" value="1"/>
</dbReference>
<dbReference type="InterPro" id="IPR036705">
    <property type="entry name" value="Ribosyl_crysJ1_sf"/>
</dbReference>
<evidence type="ECO:0000256" key="1">
    <source>
        <dbReference type="PIRSR" id="PIRSR605502-1"/>
    </source>
</evidence>
<dbReference type="EMBL" id="DWXG01000052">
    <property type="protein sequence ID" value="HJB98245.1"/>
    <property type="molecule type" value="Genomic_DNA"/>
</dbReference>
<proteinExistence type="predicted"/>
<sequence>MPENYLERVYAGWLGKIVGIRLGAAIEGWTYEKIQRVFGEIWDYPASYKNFAADDDSNGPLCLIRALEECEDLAQFSAQDVGNALLNYAPFEHGFFWWGGYGVSTEHTAYLNLRAGIPAPRSGSIQQNGATMAEQIGGQIFIDPWGLVSPGNPAQAASLAKKAASVTHDGNGVWGGVFVACAISLAFTEPDLQKVLEKALAFLPEDCAYAQVVRAVRAFYREHPEDWRACFRYIQENFGYDKYPGNCHILPNAAVMVLSLLYGEGDFTRTLCICTMCGWDTDCNVGNIGCILGVHCGVQGIDAPKWREPINDFLACSCTIPSRNATDIPCGAAYFAKWAYRLTGETPPAPWDQILEENIESCHFEFPGSTHAIRSRGPGLHRVRNTQERAHTGSRSLLVTAAGVDAGEEVCFYKQTYYSSEDFSDSRYDPFFSPLAYPGQTVHISVLPLPSQDLCAWAQIYAKNGATGELIRGERVSPDGAWHDLSLFLPPQEGWIQEVGVLLSSTAGGFAQGDLSAYLDDWFVDGTPDYRLSFAGLTMDRWTGLHQEVPQFGRVKGHAYLEDPWLSLSCTDFGEMYTGHHLWKDYTLSCVLRPLTGTVHLLQVRVQGAMRSYAAGFYGPGKVALLKNFNGYQVVAQADCPWEAGKEYHLQLSAKGNTLSLAVEGKQLLSWEDPKPFAQGCAGVAVQQGSHCFYKEWRVCP</sequence>
<keyword evidence="1" id="KW-0479">Metal-binding</keyword>
<protein>
    <submittedName>
        <fullName evidence="2">ADP-ribosylglycohydrolase family protein</fullName>
    </submittedName>
</protein>
<organism evidence="2 3">
    <name type="scientific">Candidatus Acutalibacter pullicola</name>
    <dbReference type="NCBI Taxonomy" id="2838417"/>
    <lineage>
        <taxon>Bacteria</taxon>
        <taxon>Bacillati</taxon>
        <taxon>Bacillota</taxon>
        <taxon>Clostridia</taxon>
        <taxon>Eubacteriales</taxon>
        <taxon>Acutalibacteraceae</taxon>
        <taxon>Acutalibacter</taxon>
    </lineage>
</organism>
<dbReference type="Pfam" id="PF03747">
    <property type="entry name" value="ADP_ribosyl_GH"/>
    <property type="match status" value="1"/>
</dbReference>